<proteinExistence type="predicted"/>
<feature type="signal peptide" evidence="2">
    <location>
        <begin position="1"/>
        <end position="29"/>
    </location>
</feature>
<keyword evidence="1" id="KW-0472">Membrane</keyword>
<feature type="transmembrane region" description="Helical" evidence="1">
    <location>
        <begin position="187"/>
        <end position="205"/>
    </location>
</feature>
<protein>
    <submittedName>
        <fullName evidence="3">HupE/UreJ family protein</fullName>
    </submittedName>
</protein>
<keyword evidence="1" id="KW-1133">Transmembrane helix</keyword>
<name>A0ABY2QLU7_9SPHN</name>
<evidence type="ECO:0000256" key="2">
    <source>
        <dbReference type="SAM" id="SignalP"/>
    </source>
</evidence>
<keyword evidence="1" id="KW-0812">Transmembrane</keyword>
<comment type="caution">
    <text evidence="3">The sequence shown here is derived from an EMBL/GenBank/DDBJ whole genome shotgun (WGS) entry which is preliminary data.</text>
</comment>
<organism evidence="3 4">
    <name type="scientific">Sphingomonas olei</name>
    <dbReference type="NCBI Taxonomy" id="1886787"/>
    <lineage>
        <taxon>Bacteria</taxon>
        <taxon>Pseudomonadati</taxon>
        <taxon>Pseudomonadota</taxon>
        <taxon>Alphaproteobacteria</taxon>
        <taxon>Sphingomonadales</taxon>
        <taxon>Sphingomonadaceae</taxon>
        <taxon>Sphingomonas</taxon>
    </lineage>
</organism>
<dbReference type="InterPro" id="IPR007038">
    <property type="entry name" value="HupE_UreJ"/>
</dbReference>
<dbReference type="Proteomes" id="UP000308038">
    <property type="component" value="Unassembled WGS sequence"/>
</dbReference>
<dbReference type="RefSeq" id="WP_125946637.1">
    <property type="nucleotide sequence ID" value="NZ_SSTI01000002.1"/>
</dbReference>
<keyword evidence="4" id="KW-1185">Reference proteome</keyword>
<reference evidence="3 4" key="1">
    <citation type="submission" date="2019-04" db="EMBL/GenBank/DDBJ databases">
        <title>Microbes associate with the intestines of laboratory mice.</title>
        <authorList>
            <person name="Navarre W."/>
            <person name="Wong E."/>
            <person name="Huang K.C."/>
            <person name="Tropini C."/>
            <person name="Ng K."/>
            <person name="Yu B."/>
        </authorList>
    </citation>
    <scope>NUCLEOTIDE SEQUENCE [LARGE SCALE GENOMIC DNA]</scope>
    <source>
        <strain evidence="3 4">NM83_B4-11</strain>
    </source>
</reference>
<feature type="transmembrane region" description="Helical" evidence="1">
    <location>
        <begin position="45"/>
        <end position="65"/>
    </location>
</feature>
<feature type="transmembrane region" description="Helical" evidence="1">
    <location>
        <begin position="153"/>
        <end position="175"/>
    </location>
</feature>
<evidence type="ECO:0000313" key="3">
    <source>
        <dbReference type="EMBL" id="THG41690.1"/>
    </source>
</evidence>
<evidence type="ECO:0000313" key="4">
    <source>
        <dbReference type="Proteomes" id="UP000308038"/>
    </source>
</evidence>
<keyword evidence="2" id="KW-0732">Signal</keyword>
<feature type="transmembrane region" description="Helical" evidence="1">
    <location>
        <begin position="98"/>
        <end position="116"/>
    </location>
</feature>
<feature type="transmembrane region" description="Helical" evidence="1">
    <location>
        <begin position="72"/>
        <end position="92"/>
    </location>
</feature>
<sequence>MTRNSSRALNNAIRLVGSGLLVLPGAAFAHPGHEAAGGGGVQGLMHPFTGLDHALAMILVGLFAYRLGGRALWMLPLAFLAAMAAGGILGFAAPATTLVEVAIALSVILLGIAVAFNIKAPVAVAAGVVGLFAIFHGFAHGAEMPAGAGALPYAGGFLLGTATLLAIGLGAGAALTNTVVARGGHAMRSAGTIAAVVGVGLLSGISG</sequence>
<evidence type="ECO:0000256" key="1">
    <source>
        <dbReference type="SAM" id="Phobius"/>
    </source>
</evidence>
<feature type="chain" id="PRO_5045464099" evidence="2">
    <location>
        <begin position="30"/>
        <end position="207"/>
    </location>
</feature>
<feature type="transmembrane region" description="Helical" evidence="1">
    <location>
        <begin position="123"/>
        <end position="141"/>
    </location>
</feature>
<dbReference type="PIRSF" id="PIRSF016919">
    <property type="entry name" value="HupE_UreJ"/>
    <property type="match status" value="1"/>
</dbReference>
<accession>A0ABY2QLU7</accession>
<dbReference type="EMBL" id="SSTI01000002">
    <property type="protein sequence ID" value="THG41690.1"/>
    <property type="molecule type" value="Genomic_DNA"/>
</dbReference>
<gene>
    <name evidence="3" type="ORF">E5988_04110</name>
</gene>
<dbReference type="Pfam" id="PF04955">
    <property type="entry name" value="HupE_UreJ"/>
    <property type="match status" value="1"/>
</dbReference>